<dbReference type="InterPro" id="IPR033121">
    <property type="entry name" value="PEPTIDASE_A1"/>
</dbReference>
<accession>A0A5J5B830</accession>
<keyword evidence="9" id="KW-1185">Reference proteome</keyword>
<dbReference type="InterPro" id="IPR034161">
    <property type="entry name" value="Pepsin-like_plant"/>
</dbReference>
<dbReference type="InterPro" id="IPR032861">
    <property type="entry name" value="TAXi_N"/>
</dbReference>
<dbReference type="Gene3D" id="2.40.70.10">
    <property type="entry name" value="Acid Proteases"/>
    <property type="match status" value="3"/>
</dbReference>
<dbReference type="PANTHER" id="PTHR47967">
    <property type="entry name" value="OS07G0603500 PROTEIN-RELATED"/>
    <property type="match status" value="1"/>
</dbReference>
<dbReference type="SUPFAM" id="SSF50630">
    <property type="entry name" value="Acid proteases"/>
    <property type="match status" value="1"/>
</dbReference>
<evidence type="ECO:0000313" key="9">
    <source>
        <dbReference type="Proteomes" id="UP000325577"/>
    </source>
</evidence>
<feature type="chain" id="PRO_5023877736" description="Peptidase A1 domain-containing protein" evidence="6">
    <location>
        <begin position="25"/>
        <end position="416"/>
    </location>
</feature>
<evidence type="ECO:0000256" key="3">
    <source>
        <dbReference type="ARBA" id="ARBA00022750"/>
    </source>
</evidence>
<dbReference type="PANTHER" id="PTHR47967:SF130">
    <property type="entry name" value="ASPARTIC PROTEINASE NEPENTHESIN-1-LIKE"/>
    <property type="match status" value="1"/>
</dbReference>
<dbReference type="InterPro" id="IPR021109">
    <property type="entry name" value="Peptidase_aspartic_dom_sf"/>
</dbReference>
<dbReference type="Pfam" id="PF14541">
    <property type="entry name" value="TAXi_C"/>
    <property type="match status" value="1"/>
</dbReference>
<keyword evidence="2" id="KW-0645">Protease</keyword>
<evidence type="ECO:0000256" key="4">
    <source>
        <dbReference type="ARBA" id="ARBA00022801"/>
    </source>
</evidence>
<dbReference type="EMBL" id="CM018038">
    <property type="protein sequence ID" value="KAA8538486.1"/>
    <property type="molecule type" value="Genomic_DNA"/>
</dbReference>
<dbReference type="Pfam" id="PF14543">
    <property type="entry name" value="TAXi_N"/>
    <property type="match status" value="1"/>
</dbReference>
<dbReference type="PROSITE" id="PS51767">
    <property type="entry name" value="PEPTIDASE_A1"/>
    <property type="match status" value="1"/>
</dbReference>
<dbReference type="InterPro" id="IPR001461">
    <property type="entry name" value="Aspartic_peptidase_A1"/>
</dbReference>
<keyword evidence="4" id="KW-0378">Hydrolase</keyword>
<evidence type="ECO:0000256" key="5">
    <source>
        <dbReference type="ARBA" id="ARBA00023180"/>
    </source>
</evidence>
<gene>
    <name evidence="8" type="ORF">F0562_028143</name>
</gene>
<dbReference type="PRINTS" id="PR00792">
    <property type="entry name" value="PEPSIN"/>
</dbReference>
<feature type="signal peptide" evidence="6">
    <location>
        <begin position="1"/>
        <end position="24"/>
    </location>
</feature>
<dbReference type="GO" id="GO:0004190">
    <property type="term" value="F:aspartic-type endopeptidase activity"/>
    <property type="evidence" value="ECO:0007669"/>
    <property type="project" value="UniProtKB-KW"/>
</dbReference>
<keyword evidence="6" id="KW-0732">Signal</keyword>
<name>A0A5J5B830_9ASTE</name>
<evidence type="ECO:0000256" key="6">
    <source>
        <dbReference type="SAM" id="SignalP"/>
    </source>
</evidence>
<dbReference type="CDD" id="cd05476">
    <property type="entry name" value="pepsin_A_like_plant"/>
    <property type="match status" value="1"/>
</dbReference>
<sequence>MAALMASLPFSILSLLFLLLTTETLLPLASSTSRRALHNHHIPNGFRVSLKHVHSGQNFTKLELIQQSINRSKNRTQRFETIATAKPTGDDIQTPVYAGDGEFLMNISIGTPAIPFSAIMDTGSDLIWTQCSPCTSNGCKYMYMYGDESSTQGFMAMETFTFLDSVQQEVAIPNIGFGCGLNNQGSGLGQGSGLVGLGRGELSLVSQLGVPKFSYCLTSIGENKTSTLLLGSLADLNYSGGGIHGTPIIQNPFQPSFYYISLEGITVGETLLPISKSLFRLREDGSGGMIIDSGTTITYIQEDAFDVLKKEFMSQMKLRVSRSADATGLDLCFDLPTKDVTDIAVPKLKFHFKGVDLELPVENYMIADENMKLVCLAMAATGAMSIFGNIQQQNLLVLHDLGKETLSFVPTQCDQL</sequence>
<dbReference type="GO" id="GO:0005576">
    <property type="term" value="C:extracellular region"/>
    <property type="evidence" value="ECO:0007669"/>
    <property type="project" value="TreeGrafter"/>
</dbReference>
<dbReference type="Proteomes" id="UP000325577">
    <property type="component" value="Linkage Group LG15"/>
</dbReference>
<evidence type="ECO:0000256" key="2">
    <source>
        <dbReference type="ARBA" id="ARBA00022670"/>
    </source>
</evidence>
<dbReference type="AlphaFoldDB" id="A0A5J5B830"/>
<dbReference type="OrthoDB" id="660550at2759"/>
<dbReference type="GO" id="GO:0006508">
    <property type="term" value="P:proteolysis"/>
    <property type="evidence" value="ECO:0007669"/>
    <property type="project" value="UniProtKB-KW"/>
</dbReference>
<evidence type="ECO:0000259" key="7">
    <source>
        <dbReference type="PROSITE" id="PS51767"/>
    </source>
</evidence>
<comment type="similarity">
    <text evidence="1">Belongs to the peptidase A1 family.</text>
</comment>
<protein>
    <recommendedName>
        <fullName evidence="7">Peptidase A1 domain-containing protein</fullName>
    </recommendedName>
</protein>
<keyword evidence="3" id="KW-0064">Aspartyl protease</keyword>
<dbReference type="InterPro" id="IPR032799">
    <property type="entry name" value="TAXi_C"/>
</dbReference>
<feature type="domain" description="Peptidase A1" evidence="7">
    <location>
        <begin position="103"/>
        <end position="409"/>
    </location>
</feature>
<organism evidence="8 9">
    <name type="scientific">Nyssa sinensis</name>
    <dbReference type="NCBI Taxonomy" id="561372"/>
    <lineage>
        <taxon>Eukaryota</taxon>
        <taxon>Viridiplantae</taxon>
        <taxon>Streptophyta</taxon>
        <taxon>Embryophyta</taxon>
        <taxon>Tracheophyta</taxon>
        <taxon>Spermatophyta</taxon>
        <taxon>Magnoliopsida</taxon>
        <taxon>eudicotyledons</taxon>
        <taxon>Gunneridae</taxon>
        <taxon>Pentapetalae</taxon>
        <taxon>asterids</taxon>
        <taxon>Cornales</taxon>
        <taxon>Nyssaceae</taxon>
        <taxon>Nyssa</taxon>
    </lineage>
</organism>
<dbReference type="InterPro" id="IPR051708">
    <property type="entry name" value="Plant_Aspart_Prot_A1"/>
</dbReference>
<proteinExistence type="inferred from homology"/>
<evidence type="ECO:0000256" key="1">
    <source>
        <dbReference type="ARBA" id="ARBA00007447"/>
    </source>
</evidence>
<reference evidence="8 9" key="1">
    <citation type="submission" date="2019-09" db="EMBL/GenBank/DDBJ databases">
        <title>A chromosome-level genome assembly of the Chinese tupelo Nyssa sinensis.</title>
        <authorList>
            <person name="Yang X."/>
            <person name="Kang M."/>
            <person name="Yang Y."/>
            <person name="Xiong H."/>
            <person name="Wang M."/>
            <person name="Zhang Z."/>
            <person name="Wang Z."/>
            <person name="Wu H."/>
            <person name="Ma T."/>
            <person name="Liu J."/>
            <person name="Xi Z."/>
        </authorList>
    </citation>
    <scope>NUCLEOTIDE SEQUENCE [LARGE SCALE GENOMIC DNA]</scope>
    <source>
        <strain evidence="8">J267</strain>
        <tissue evidence="8">Leaf</tissue>
    </source>
</reference>
<keyword evidence="5" id="KW-0325">Glycoprotein</keyword>
<dbReference type="FunFam" id="2.40.70.10:FF:000029">
    <property type="entry name" value="Aspartyl protease family protein"/>
    <property type="match status" value="1"/>
</dbReference>
<evidence type="ECO:0000313" key="8">
    <source>
        <dbReference type="EMBL" id="KAA8538486.1"/>
    </source>
</evidence>